<organism evidence="1 2">
    <name type="scientific">Pistacia atlantica</name>
    <dbReference type="NCBI Taxonomy" id="434234"/>
    <lineage>
        <taxon>Eukaryota</taxon>
        <taxon>Viridiplantae</taxon>
        <taxon>Streptophyta</taxon>
        <taxon>Embryophyta</taxon>
        <taxon>Tracheophyta</taxon>
        <taxon>Spermatophyta</taxon>
        <taxon>Magnoliopsida</taxon>
        <taxon>eudicotyledons</taxon>
        <taxon>Gunneridae</taxon>
        <taxon>Pentapetalae</taxon>
        <taxon>rosids</taxon>
        <taxon>malvids</taxon>
        <taxon>Sapindales</taxon>
        <taxon>Anacardiaceae</taxon>
        <taxon>Pistacia</taxon>
    </lineage>
</organism>
<comment type="caution">
    <text evidence="1">The sequence shown here is derived from an EMBL/GenBank/DDBJ whole genome shotgun (WGS) entry which is preliminary data.</text>
</comment>
<protein>
    <submittedName>
        <fullName evidence="1">Uncharacterized protein</fullName>
    </submittedName>
</protein>
<name>A0ACC1AZX7_9ROSI</name>
<evidence type="ECO:0000313" key="2">
    <source>
        <dbReference type="Proteomes" id="UP001164250"/>
    </source>
</evidence>
<proteinExistence type="predicted"/>
<gene>
    <name evidence="1" type="ORF">Patl1_26888</name>
</gene>
<sequence length="120" mass="13670">MASKYPMKNIRPSIPSMYIDKSLCIIWELFCNRKRATGGNGMGAQDDSSSQVSRVFRDTLRVELDARGTELGVAMPQWVDQTTNAKFVEDVWRVGVRVRVNEKGIVTKEEIEVCIREVME</sequence>
<dbReference type="Proteomes" id="UP001164250">
    <property type="component" value="Chromosome 7"/>
</dbReference>
<evidence type="ECO:0000313" key="1">
    <source>
        <dbReference type="EMBL" id="KAJ0092187.1"/>
    </source>
</evidence>
<accession>A0ACC1AZX7</accession>
<keyword evidence="2" id="KW-1185">Reference proteome</keyword>
<dbReference type="EMBL" id="CM047903">
    <property type="protein sequence ID" value="KAJ0092187.1"/>
    <property type="molecule type" value="Genomic_DNA"/>
</dbReference>
<reference evidence="2" key="1">
    <citation type="journal article" date="2023" name="G3 (Bethesda)">
        <title>Genome assembly and association tests identify interacting loci associated with vigor, precocity, and sex in interspecific pistachio rootstocks.</title>
        <authorList>
            <person name="Palmer W."/>
            <person name="Jacygrad E."/>
            <person name="Sagayaradj S."/>
            <person name="Cavanaugh K."/>
            <person name="Han R."/>
            <person name="Bertier L."/>
            <person name="Beede B."/>
            <person name="Kafkas S."/>
            <person name="Golino D."/>
            <person name="Preece J."/>
            <person name="Michelmore R."/>
        </authorList>
    </citation>
    <scope>NUCLEOTIDE SEQUENCE [LARGE SCALE GENOMIC DNA]</scope>
</reference>